<dbReference type="Gene3D" id="3.40.190.10">
    <property type="entry name" value="Periplasmic binding protein-like II"/>
    <property type="match status" value="2"/>
</dbReference>
<keyword evidence="1" id="KW-0732">Signal</keyword>
<keyword evidence="3" id="KW-1185">Reference proteome</keyword>
<proteinExistence type="predicted"/>
<accession>A0ABW1ISX3</accession>
<dbReference type="InterPro" id="IPR050490">
    <property type="entry name" value="Bact_solute-bd_prot1"/>
</dbReference>
<gene>
    <name evidence="2" type="ORF">ACFPXP_17335</name>
</gene>
<dbReference type="SUPFAM" id="SSF53850">
    <property type="entry name" value="Periplasmic binding protein-like II"/>
    <property type="match status" value="1"/>
</dbReference>
<dbReference type="PROSITE" id="PS51257">
    <property type="entry name" value="PROKAR_LIPOPROTEIN"/>
    <property type="match status" value="1"/>
</dbReference>
<feature type="chain" id="PRO_5045810690" description="Aldouronate transport system substrate-binding protein" evidence="1">
    <location>
        <begin position="24"/>
        <end position="524"/>
    </location>
</feature>
<protein>
    <recommendedName>
        <fullName evidence="4">Aldouronate transport system substrate-binding protein</fullName>
    </recommendedName>
</protein>
<name>A0ABW1ISX3_9BACL</name>
<dbReference type="EMBL" id="JBHSQV010000177">
    <property type="protein sequence ID" value="MFC5988167.1"/>
    <property type="molecule type" value="Genomic_DNA"/>
</dbReference>
<evidence type="ECO:0000313" key="2">
    <source>
        <dbReference type="EMBL" id="MFC5988167.1"/>
    </source>
</evidence>
<evidence type="ECO:0000313" key="3">
    <source>
        <dbReference type="Proteomes" id="UP001596250"/>
    </source>
</evidence>
<evidence type="ECO:0000256" key="1">
    <source>
        <dbReference type="SAM" id="SignalP"/>
    </source>
</evidence>
<feature type="signal peptide" evidence="1">
    <location>
        <begin position="1"/>
        <end position="23"/>
    </location>
</feature>
<evidence type="ECO:0008006" key="4">
    <source>
        <dbReference type="Google" id="ProtNLM"/>
    </source>
</evidence>
<organism evidence="2 3">
    <name type="scientific">Marinicrinis lubricantis</name>
    <dbReference type="NCBI Taxonomy" id="2086470"/>
    <lineage>
        <taxon>Bacteria</taxon>
        <taxon>Bacillati</taxon>
        <taxon>Bacillota</taxon>
        <taxon>Bacilli</taxon>
        <taxon>Bacillales</taxon>
        <taxon>Paenibacillaceae</taxon>
    </lineage>
</organism>
<dbReference type="PANTHER" id="PTHR43649:SF12">
    <property type="entry name" value="DIACETYLCHITOBIOSE BINDING PROTEIN DASA"/>
    <property type="match status" value="1"/>
</dbReference>
<sequence length="524" mass="58613">MTVKGIRLWIISCLVFMMLVVTACGNNGNGQQEEGAANAGSGQASSEPVKISWLGNGTAGLYPEEDSYVVQKLNERFNVELEVVEATSTNEQEMSMLYASGDIPNHFLVSANGIANVIEQGLARTVPVGMIQEVAPNLWAATLENYPLLERMSIYKDGELLAIPQGTRELFPLTAVRTDWLEELGLDMPTSLEELEEVARQFTEEDPDGDGQNNTYAFSMTTGYHNIYTIAAAFGISLPGGTVKDDMWLEGEDGRLIKAQVSENFKELTMYLANLYEKGYIYPDVNVKDDGALFSDGIVGMRTAGWTALMPKYRPSDWYAMTFTKNPQATTDYLPPLMGPNGEEAVFENQSSVWRYTGIGKDTTDEQLKKILEIMDTQLVDMDVHNLIWRGEEGVHYTVNENGMAVLTEEYSSQEKQAEAGLKFFIVNNRNEEQMELSFGSEAEPQRKVQENYKTKEQLIPSGTIIESASKYGADVEKVEKEFFLNVVTGIWDAEKEWDSYVKRWHAAGGEEITNEVNEIYENL</sequence>
<dbReference type="RefSeq" id="WP_379895613.1">
    <property type="nucleotide sequence ID" value="NZ_CBCSCT010000020.1"/>
</dbReference>
<dbReference type="Proteomes" id="UP001596250">
    <property type="component" value="Unassembled WGS sequence"/>
</dbReference>
<comment type="caution">
    <text evidence="2">The sequence shown here is derived from an EMBL/GenBank/DDBJ whole genome shotgun (WGS) entry which is preliminary data.</text>
</comment>
<reference evidence="3" key="1">
    <citation type="journal article" date="2019" name="Int. J. Syst. Evol. Microbiol.">
        <title>The Global Catalogue of Microorganisms (GCM) 10K type strain sequencing project: providing services to taxonomists for standard genome sequencing and annotation.</title>
        <authorList>
            <consortium name="The Broad Institute Genomics Platform"/>
            <consortium name="The Broad Institute Genome Sequencing Center for Infectious Disease"/>
            <person name="Wu L."/>
            <person name="Ma J."/>
        </authorList>
    </citation>
    <scope>NUCLEOTIDE SEQUENCE [LARGE SCALE GENOMIC DNA]</scope>
    <source>
        <strain evidence="3">CCM 8749</strain>
    </source>
</reference>
<dbReference type="PANTHER" id="PTHR43649">
    <property type="entry name" value="ARABINOSE-BINDING PROTEIN-RELATED"/>
    <property type="match status" value="1"/>
</dbReference>